<dbReference type="Gene3D" id="3.30.750.24">
    <property type="entry name" value="STAS domain"/>
    <property type="match status" value="1"/>
</dbReference>
<dbReference type="PANTHER" id="PTHR33495">
    <property type="entry name" value="ANTI-SIGMA FACTOR ANTAGONIST TM_1081-RELATED-RELATED"/>
    <property type="match status" value="1"/>
</dbReference>
<dbReference type="InterPro" id="IPR036513">
    <property type="entry name" value="STAS_dom_sf"/>
</dbReference>
<gene>
    <name evidence="2" type="ORF">ACD_49C00044G0017</name>
</gene>
<dbReference type="Pfam" id="PF01740">
    <property type="entry name" value="STAS"/>
    <property type="match status" value="1"/>
</dbReference>
<dbReference type="AlphaFoldDB" id="K2AED6"/>
<dbReference type="SUPFAM" id="SSF52091">
    <property type="entry name" value="SpoIIaa-like"/>
    <property type="match status" value="1"/>
</dbReference>
<comment type="caution">
    <text evidence="2">The sequence shown here is derived from an EMBL/GenBank/DDBJ whole genome shotgun (WGS) entry which is preliminary data.</text>
</comment>
<name>K2AED6_9BACT</name>
<evidence type="ECO:0000313" key="2">
    <source>
        <dbReference type="EMBL" id="EKD66415.1"/>
    </source>
</evidence>
<dbReference type="InterPro" id="IPR002645">
    <property type="entry name" value="STAS_dom"/>
</dbReference>
<reference evidence="2" key="1">
    <citation type="journal article" date="2012" name="Science">
        <title>Fermentation, hydrogen, and sulfur metabolism in multiple uncultivated bacterial phyla.</title>
        <authorList>
            <person name="Wrighton K.C."/>
            <person name="Thomas B.C."/>
            <person name="Sharon I."/>
            <person name="Miller C.S."/>
            <person name="Castelle C.J."/>
            <person name="VerBerkmoes N.C."/>
            <person name="Wilkins M.J."/>
            <person name="Hettich R.L."/>
            <person name="Lipton M.S."/>
            <person name="Williams K.H."/>
            <person name="Long P.E."/>
            <person name="Banfield J.F."/>
        </authorList>
    </citation>
    <scope>NUCLEOTIDE SEQUENCE [LARGE SCALE GENOMIC DNA]</scope>
</reference>
<evidence type="ECO:0000259" key="1">
    <source>
        <dbReference type="PROSITE" id="PS50801"/>
    </source>
</evidence>
<dbReference type="GO" id="GO:0043856">
    <property type="term" value="F:anti-sigma factor antagonist activity"/>
    <property type="evidence" value="ECO:0007669"/>
    <property type="project" value="TreeGrafter"/>
</dbReference>
<dbReference type="EMBL" id="AMFJ01021630">
    <property type="protein sequence ID" value="EKD66415.1"/>
    <property type="molecule type" value="Genomic_DNA"/>
</dbReference>
<organism evidence="2">
    <name type="scientific">uncultured bacterium</name>
    <name type="common">gcode 4</name>
    <dbReference type="NCBI Taxonomy" id="1234023"/>
    <lineage>
        <taxon>Bacteria</taxon>
        <taxon>environmental samples</taxon>
    </lineage>
</organism>
<proteinExistence type="predicted"/>
<dbReference type="PROSITE" id="PS50801">
    <property type="entry name" value="STAS"/>
    <property type="match status" value="1"/>
</dbReference>
<feature type="domain" description="STAS" evidence="1">
    <location>
        <begin position="5"/>
        <end position="115"/>
    </location>
</feature>
<accession>K2AED6</accession>
<sequence>MNTPIDIKKKSISGVIVFEFVGELDETNADKTFTAVYNSIWDFTAKKLIFNFSWLKYLNSKSIWYIADIFSNIEDGNGQMFITNMTEEVKDTLELVWITTIITTLDTEAEAFTALWIKPEPEVLTK</sequence>
<protein>
    <recommendedName>
        <fullName evidence="1">STAS domain-containing protein</fullName>
    </recommendedName>
</protein>